<evidence type="ECO:0000256" key="2">
    <source>
        <dbReference type="ARBA" id="ARBA00022741"/>
    </source>
</evidence>
<dbReference type="Pfam" id="PF00004">
    <property type="entry name" value="AAA"/>
    <property type="match status" value="1"/>
</dbReference>
<feature type="region of interest" description="Disordered" evidence="4">
    <location>
        <begin position="732"/>
        <end position="763"/>
    </location>
</feature>
<dbReference type="RefSeq" id="WP_207164674.1">
    <property type="nucleotide sequence ID" value="NZ_CP071382.1"/>
</dbReference>
<dbReference type="InterPro" id="IPR027417">
    <property type="entry name" value="P-loop_NTPase"/>
</dbReference>
<keyword evidence="3 6" id="KW-0067">ATP-binding</keyword>
<evidence type="ECO:0000259" key="5">
    <source>
        <dbReference type="SMART" id="SM00382"/>
    </source>
</evidence>
<feature type="domain" description="AAA+ ATPase" evidence="5">
    <location>
        <begin position="286"/>
        <end position="406"/>
    </location>
</feature>
<keyword evidence="7" id="KW-1185">Reference proteome</keyword>
<gene>
    <name evidence="6" type="ORF">JZM60_06425</name>
</gene>
<dbReference type="CDD" id="cd19481">
    <property type="entry name" value="RecA-like_protease"/>
    <property type="match status" value="1"/>
</dbReference>
<dbReference type="InterPro" id="IPR054472">
    <property type="entry name" value="WHD"/>
</dbReference>
<dbReference type="Pfam" id="PF22977">
    <property type="entry name" value="WHD"/>
    <property type="match status" value="1"/>
</dbReference>
<dbReference type="EMBL" id="CP071382">
    <property type="protein sequence ID" value="QSV46896.1"/>
    <property type="molecule type" value="Genomic_DNA"/>
</dbReference>
<sequence length="763" mass="85947">MNAQTTFTPADQGAQVLHLSARDSAPAVAPFADNLDHLQAMEQEARLILARAVLRCNGCEATQESDVARVLSLAGLSTENATLDHVELLLSGHVQKTRLREEASARAGIALTLPRFCENYGLEGFERSVVLLLFMLTTSRGFCEMFYLCGFEKERKWTEGMKIGSLLAIICRDYREQIDRRSGFSVDASLIRQEIILFRNTLDETSNILDEIVCLHERFVRFILDDNNLYSTMFRFVGRERSCVSLDQVVMDEAAKHEVVTHVGNYLKRRELGQRSILDEFYGYGTSLTLLFHGPPGTGKTMLAKALACHFDRQLFTLRLEDLNDTPGSYEENFGSLFREASLHGGIVFFDESDDIFRDDSRASRALLIEIEKARCVVILATNKPVELDPAMERRISMKVSFAIPDPDLRLCMWQSLIPPGVRLADDLDLRMLSERYEFTGGLIKNTIFLAINKAMSDDGIENTVITRELLNHAASLQISPLAEMSRLCRTYPPAMTLEDIPLREYQKEQIRHLATAYRRLKEGGLGLSVLLGSGDIQTGINAVRALANECGLMVREFDFDKTLSMADENRVIDPVSQKKVSPMRYAFSPGTGSAAVILFVDHNREVERLLADTPDTARNMMLAELTSHLRTHPGLFCLVTRSPGKARLPAEFSLRFDLEYPPEEEQIRRWEEHIGWSSVDDDLVTLVEHHPMHITEIDFLARQTMIHAIIHGGSGKPTVADIYETIERHQGKKHQPVLFGENKSKGELARQPLGKSKDQGNE</sequence>
<evidence type="ECO:0000313" key="6">
    <source>
        <dbReference type="EMBL" id="QSV46896.1"/>
    </source>
</evidence>
<evidence type="ECO:0000256" key="3">
    <source>
        <dbReference type="ARBA" id="ARBA00022840"/>
    </source>
</evidence>
<accession>A0ABX7Q718</accession>
<protein>
    <submittedName>
        <fullName evidence="6">ATP-binding protein</fullName>
    </submittedName>
</protein>
<evidence type="ECO:0000313" key="7">
    <source>
        <dbReference type="Proteomes" id="UP000663651"/>
    </source>
</evidence>
<dbReference type="InterPro" id="IPR003593">
    <property type="entry name" value="AAA+_ATPase"/>
</dbReference>
<dbReference type="SUPFAM" id="SSF52540">
    <property type="entry name" value="P-loop containing nucleoside triphosphate hydrolases"/>
    <property type="match status" value="1"/>
</dbReference>
<reference evidence="6 7" key="1">
    <citation type="submission" date="2021-03" db="EMBL/GenBank/DDBJ databases">
        <title>Geobacter metallireducens gen. nov. sp. nov., a microorganism capable of coupling the complete oxidation of organic compounds to the reduction of iron and other metals.</title>
        <authorList>
            <person name="Li Y."/>
        </authorList>
    </citation>
    <scope>NUCLEOTIDE SEQUENCE [LARGE SCALE GENOMIC DNA]</scope>
    <source>
        <strain evidence="6 7">Jerry-YX</strain>
    </source>
</reference>
<dbReference type="InterPro" id="IPR050221">
    <property type="entry name" value="26S_Proteasome_ATPase"/>
</dbReference>
<dbReference type="GO" id="GO:0005524">
    <property type="term" value="F:ATP binding"/>
    <property type="evidence" value="ECO:0007669"/>
    <property type="project" value="UniProtKB-KW"/>
</dbReference>
<comment type="similarity">
    <text evidence="1">Belongs to the AAA ATPase family.</text>
</comment>
<evidence type="ECO:0000256" key="1">
    <source>
        <dbReference type="ARBA" id="ARBA00006914"/>
    </source>
</evidence>
<evidence type="ECO:0000256" key="4">
    <source>
        <dbReference type="SAM" id="MobiDB-lite"/>
    </source>
</evidence>
<dbReference type="InterPro" id="IPR003959">
    <property type="entry name" value="ATPase_AAA_core"/>
</dbReference>
<dbReference type="SMART" id="SM00382">
    <property type="entry name" value="AAA"/>
    <property type="match status" value="1"/>
</dbReference>
<proteinExistence type="inferred from homology"/>
<dbReference type="PANTHER" id="PTHR23073">
    <property type="entry name" value="26S PROTEASOME REGULATORY SUBUNIT"/>
    <property type="match status" value="1"/>
</dbReference>
<dbReference type="Gene3D" id="3.40.50.300">
    <property type="entry name" value="P-loop containing nucleotide triphosphate hydrolases"/>
    <property type="match status" value="1"/>
</dbReference>
<organism evidence="6 7">
    <name type="scientific">Geobacter benzoatilyticus</name>
    <dbReference type="NCBI Taxonomy" id="2815309"/>
    <lineage>
        <taxon>Bacteria</taxon>
        <taxon>Pseudomonadati</taxon>
        <taxon>Thermodesulfobacteriota</taxon>
        <taxon>Desulfuromonadia</taxon>
        <taxon>Geobacterales</taxon>
        <taxon>Geobacteraceae</taxon>
        <taxon>Geobacter</taxon>
    </lineage>
</organism>
<name>A0ABX7Q718_9BACT</name>
<keyword evidence="2" id="KW-0547">Nucleotide-binding</keyword>
<dbReference type="Proteomes" id="UP000663651">
    <property type="component" value="Chromosome"/>
</dbReference>